<dbReference type="NCBIfam" id="TIGR03501">
    <property type="entry name" value="GlyGly_CTERM"/>
    <property type="match status" value="1"/>
</dbReference>
<evidence type="ECO:0000313" key="3">
    <source>
        <dbReference type="Proteomes" id="UP000017800"/>
    </source>
</evidence>
<evidence type="ECO:0000256" key="1">
    <source>
        <dbReference type="SAM" id="SignalP"/>
    </source>
</evidence>
<sequence length="665" mass="72186">MNRSRIFKLTAVASLVMASYGANANLYNVVQVTVPANLGAESYASAIDENGNVAGDTRDGTDGIPYRDEAPFGVDNTFTYQNWTDLESYCYRELGYNSCENWAEREWHGINNKGGLERERDAFYQSNYQANAKGFSTVYTSNTDAAANATTSGTSTQLFTTEPSSTYQPGGGTWVANSNNVVVNKFSVDGDVMGTTSSGYYDFGNYGLAFRERGFVGDSILLPAVTNNGKPVSDIVTKMGRTMAFDSFTYDSKTYVVGSASVTPFDYNDGGKDFDGRDVGRCMPGGTAIDDPGAESYCQNFAFSTKGFVWDVSTPDKGVAVSSWVNMTAAEEDSGIRDAKSYMSSVRGAVVPDNTLIANEDGTDPEETKYNGKPVLVGYNTDRDDNNLMMQAAIFVPDEDSGDFDITQSEAWKTVFINGAKVKSGSDFIYSNTKATDINNNLLVIGESKRSGYIPENGAAANRMFIADASQDTPTATYFADTGESIFFRGSGGEAQAVNNYNEIVGTIDAETAREYGGKQRRHRGFINPYDFNGTHDARRKLFENRAWWLDDLTNDEVVDGTNNHYRIIAASDINDKGEISATALYCAGGYDNTGHNAYCGEGKGVETIVAVKLEPTVDLNDDTATATITPRSVAEEQISRQGGSLGPWMIGLLGLLSLRRRVKQ</sequence>
<dbReference type="Proteomes" id="UP000017800">
    <property type="component" value="Unassembled WGS sequence"/>
</dbReference>
<keyword evidence="3" id="KW-1185">Reference proteome</keyword>
<proteinExistence type="predicted"/>
<dbReference type="InterPro" id="IPR020008">
    <property type="entry name" value="GlyGly_CTERM"/>
</dbReference>
<keyword evidence="1" id="KW-0732">Signal</keyword>
<gene>
    <name evidence="2" type="ORF">VHA01S_040_00080</name>
</gene>
<dbReference type="Pfam" id="PF11949">
    <property type="entry name" value="DUF3466"/>
    <property type="match status" value="1"/>
</dbReference>
<reference evidence="2 3" key="2">
    <citation type="submission" date="2013-11" db="EMBL/GenBank/DDBJ databases">
        <title>Whole genome shotgun sequence of Vibrio halioticoli NBRC 102217.</title>
        <authorList>
            <person name="Isaki S."/>
            <person name="Kimura A."/>
            <person name="Ohji S."/>
            <person name="Hosoyama A."/>
            <person name="Fujita N."/>
            <person name="Hashimoto M."/>
            <person name="Hosoyama Y."/>
            <person name="Yamazoe A."/>
        </authorList>
    </citation>
    <scope>NUCLEOTIDE SEQUENCE [LARGE SCALE GENOMIC DNA]</scope>
    <source>
        <strain evidence="2 3">NBRC 102217</strain>
    </source>
</reference>
<name>V5FF17_9VIBR</name>
<dbReference type="AlphaFoldDB" id="V5FF17"/>
<dbReference type="OrthoDB" id="6395565at2"/>
<protein>
    <recommendedName>
        <fullName evidence="4">GlyGly-CTERM sorting domain-containing protein</fullName>
    </recommendedName>
</protein>
<feature type="signal peptide" evidence="1">
    <location>
        <begin position="1"/>
        <end position="24"/>
    </location>
</feature>
<dbReference type="RefSeq" id="WP_023404672.1">
    <property type="nucleotide sequence ID" value="NZ_BAUJ01000040.1"/>
</dbReference>
<reference evidence="2 3" key="1">
    <citation type="submission" date="2013-10" db="EMBL/GenBank/DDBJ databases">
        <authorList>
            <person name="Ichikawa N."/>
            <person name="Kimura A."/>
            <person name="Ohji S."/>
            <person name="Hosoyama A."/>
            <person name="Fujita N."/>
        </authorList>
    </citation>
    <scope>NUCLEOTIDE SEQUENCE [LARGE SCALE GENOMIC DNA]</scope>
    <source>
        <strain evidence="2 3">NBRC 102217</strain>
    </source>
</reference>
<comment type="caution">
    <text evidence="2">The sequence shown here is derived from an EMBL/GenBank/DDBJ whole genome shotgun (WGS) entry which is preliminary data.</text>
</comment>
<organism evidence="2 3">
    <name type="scientific">Vibrio halioticoli NBRC 102217</name>
    <dbReference type="NCBI Taxonomy" id="1219072"/>
    <lineage>
        <taxon>Bacteria</taxon>
        <taxon>Pseudomonadati</taxon>
        <taxon>Pseudomonadota</taxon>
        <taxon>Gammaproteobacteria</taxon>
        <taxon>Vibrionales</taxon>
        <taxon>Vibrionaceae</taxon>
        <taxon>Vibrio</taxon>
    </lineage>
</organism>
<accession>V5FF17</accession>
<evidence type="ECO:0008006" key="4">
    <source>
        <dbReference type="Google" id="ProtNLM"/>
    </source>
</evidence>
<evidence type="ECO:0000313" key="2">
    <source>
        <dbReference type="EMBL" id="GAD90328.1"/>
    </source>
</evidence>
<dbReference type="InterPro" id="IPR022562">
    <property type="entry name" value="DUF3466"/>
</dbReference>
<dbReference type="EMBL" id="BAUJ01000040">
    <property type="protein sequence ID" value="GAD90328.1"/>
    <property type="molecule type" value="Genomic_DNA"/>
</dbReference>
<dbReference type="eggNOG" id="COG5563">
    <property type="taxonomic scope" value="Bacteria"/>
</dbReference>
<feature type="chain" id="PRO_5004735913" description="GlyGly-CTERM sorting domain-containing protein" evidence="1">
    <location>
        <begin position="25"/>
        <end position="665"/>
    </location>
</feature>